<evidence type="ECO:0000313" key="1">
    <source>
        <dbReference type="EMBL" id="GAA2482228.1"/>
    </source>
</evidence>
<reference evidence="1 2" key="1">
    <citation type="journal article" date="2019" name="Int. J. Syst. Evol. Microbiol.">
        <title>The Global Catalogue of Microorganisms (GCM) 10K type strain sequencing project: providing services to taxonomists for standard genome sequencing and annotation.</title>
        <authorList>
            <consortium name="The Broad Institute Genomics Platform"/>
            <consortium name="The Broad Institute Genome Sequencing Center for Infectious Disease"/>
            <person name="Wu L."/>
            <person name="Ma J."/>
        </authorList>
    </citation>
    <scope>NUCLEOTIDE SEQUENCE [LARGE SCALE GENOMIC DNA]</scope>
    <source>
        <strain evidence="1 2">JCM 6307</strain>
    </source>
</reference>
<organism evidence="1 2">
    <name type="scientific">Streptomyces thermolineatus</name>
    <dbReference type="NCBI Taxonomy" id="44033"/>
    <lineage>
        <taxon>Bacteria</taxon>
        <taxon>Bacillati</taxon>
        <taxon>Actinomycetota</taxon>
        <taxon>Actinomycetes</taxon>
        <taxon>Kitasatosporales</taxon>
        <taxon>Streptomycetaceae</taxon>
        <taxon>Streptomyces</taxon>
    </lineage>
</organism>
<gene>
    <name evidence="1" type="ORF">GCM10010406_18090</name>
</gene>
<protein>
    <submittedName>
        <fullName evidence="1">Uncharacterized protein</fullName>
    </submittedName>
</protein>
<name>A0ABN3LD72_9ACTN</name>
<evidence type="ECO:0000313" key="2">
    <source>
        <dbReference type="Proteomes" id="UP001501358"/>
    </source>
</evidence>
<comment type="caution">
    <text evidence="1">The sequence shown here is derived from an EMBL/GenBank/DDBJ whole genome shotgun (WGS) entry which is preliminary data.</text>
</comment>
<dbReference type="EMBL" id="BAAATA010000008">
    <property type="protein sequence ID" value="GAA2482228.1"/>
    <property type="molecule type" value="Genomic_DNA"/>
</dbReference>
<dbReference type="Proteomes" id="UP001501358">
    <property type="component" value="Unassembled WGS sequence"/>
</dbReference>
<accession>A0ABN3LD72</accession>
<proteinExistence type="predicted"/>
<sequence>MPREYRQGYRDGFAFGLADAADNCRKDGSPVYGLFRTETSRTNLYERGFVAGYNAGFRVGYRAHCWI</sequence>
<keyword evidence="2" id="KW-1185">Reference proteome</keyword>